<dbReference type="EMBL" id="CP029193">
    <property type="protein sequence ID" value="QES25301.1"/>
    <property type="molecule type" value="Genomic_DNA"/>
</dbReference>
<dbReference type="PANTHER" id="PTHR43245">
    <property type="entry name" value="BIFUNCTIONAL POLYMYXIN RESISTANCE PROTEIN ARNA"/>
    <property type="match status" value="1"/>
</dbReference>
<dbReference type="InterPro" id="IPR001509">
    <property type="entry name" value="Epimerase_deHydtase"/>
</dbReference>
<protein>
    <submittedName>
        <fullName evidence="2">Reductase</fullName>
    </submittedName>
</protein>
<sequence length="344" mass="37232">MVIGATGQIGRVAARALAEDGWEVRAASRSAGRDERWPGDVRTVRLDREDDTALGGALGDGVDLVVDMVAFTAAHARQYVGFADRIGSAVVLSSGAVYADGRGRSFDTQDEPDGFPEYPVPIPESGPTVEPGDATYGTRKIRVERDLLALGDTLPVTLLRAGAIYGPYCRTPRELYFVKRNLDKRRTRVLTHGGRSRFHPVSVHNIAELVRLAAARPGSRVLNAADPEAFTVSEIGAAVDRVMGFESETVTVPGEAPAPNVGVTPWSTPHPVVYDMSAAERELGYRAVTSYADALEETVDWLTAHLGDRDWREAFPKMAANYDPSVDLFDYAAEDAWLAGDRSS</sequence>
<name>A0A5P2B7X9_STRVZ</name>
<dbReference type="Proteomes" id="UP000323046">
    <property type="component" value="Chromosome"/>
</dbReference>
<dbReference type="AlphaFoldDB" id="A0A5P2B7X9"/>
<dbReference type="InterPro" id="IPR050177">
    <property type="entry name" value="Lipid_A_modif_metabolic_enz"/>
</dbReference>
<dbReference type="SUPFAM" id="SSF51735">
    <property type="entry name" value="NAD(P)-binding Rossmann-fold domains"/>
    <property type="match status" value="1"/>
</dbReference>
<evidence type="ECO:0000313" key="2">
    <source>
        <dbReference type="EMBL" id="QES25301.1"/>
    </source>
</evidence>
<keyword evidence="3" id="KW-1185">Reference proteome</keyword>
<dbReference type="Gene3D" id="3.40.50.720">
    <property type="entry name" value="NAD(P)-binding Rossmann-like Domain"/>
    <property type="match status" value="1"/>
</dbReference>
<evidence type="ECO:0000313" key="3">
    <source>
        <dbReference type="Proteomes" id="UP000323046"/>
    </source>
</evidence>
<reference evidence="2 3" key="1">
    <citation type="submission" date="2018-05" db="EMBL/GenBank/DDBJ databases">
        <title>Streptomyces venezuelae.</title>
        <authorList>
            <person name="Kim W."/>
            <person name="Lee N."/>
            <person name="Cho B.-K."/>
        </authorList>
    </citation>
    <scope>NUCLEOTIDE SEQUENCE [LARGE SCALE GENOMIC DNA]</scope>
    <source>
        <strain evidence="2 3">ATCC 14583</strain>
    </source>
</reference>
<evidence type="ECO:0000259" key="1">
    <source>
        <dbReference type="Pfam" id="PF01370"/>
    </source>
</evidence>
<dbReference type="InterPro" id="IPR036291">
    <property type="entry name" value="NAD(P)-bd_dom_sf"/>
</dbReference>
<organism evidence="2 3">
    <name type="scientific">Streptomyces venezuelae</name>
    <dbReference type="NCBI Taxonomy" id="54571"/>
    <lineage>
        <taxon>Bacteria</taxon>
        <taxon>Bacillati</taxon>
        <taxon>Actinomycetota</taxon>
        <taxon>Actinomycetes</taxon>
        <taxon>Kitasatosporales</taxon>
        <taxon>Streptomycetaceae</taxon>
        <taxon>Streptomyces</taxon>
    </lineage>
</organism>
<accession>A0A5P2B7X9</accession>
<dbReference type="Pfam" id="PF01370">
    <property type="entry name" value="Epimerase"/>
    <property type="match status" value="1"/>
</dbReference>
<proteinExistence type="predicted"/>
<feature type="domain" description="NAD-dependent epimerase/dehydratase" evidence="1">
    <location>
        <begin position="1"/>
        <end position="217"/>
    </location>
</feature>
<dbReference type="PANTHER" id="PTHR43245:SF13">
    <property type="entry name" value="UDP-D-APIOSE_UDP-D-XYLOSE SYNTHASE 2"/>
    <property type="match status" value="1"/>
</dbReference>
<dbReference type="OrthoDB" id="4820988at2"/>
<gene>
    <name evidence="2" type="ORF">DEJ47_01470</name>
</gene>